<evidence type="ECO:0000256" key="2">
    <source>
        <dbReference type="ARBA" id="ARBA00005751"/>
    </source>
</evidence>
<feature type="transmembrane region" description="Helical" evidence="12">
    <location>
        <begin position="453"/>
        <end position="475"/>
    </location>
</feature>
<feature type="transmembrane region" description="Helical" evidence="12">
    <location>
        <begin position="664"/>
        <end position="683"/>
    </location>
</feature>
<comment type="similarity">
    <text evidence="2 10">Belongs to the SecY/SEC61-alpha family.</text>
</comment>
<dbReference type="InterPro" id="IPR023201">
    <property type="entry name" value="SecY_dom_sf"/>
</dbReference>
<evidence type="ECO:0000256" key="7">
    <source>
        <dbReference type="ARBA" id="ARBA00022989"/>
    </source>
</evidence>
<keyword evidence="8" id="KW-0811">Translocation</keyword>
<dbReference type="PROSITE" id="PS00755">
    <property type="entry name" value="SECY_1"/>
    <property type="match status" value="1"/>
</dbReference>
<feature type="transmembrane region" description="Helical" evidence="12">
    <location>
        <begin position="713"/>
        <end position="731"/>
    </location>
</feature>
<dbReference type="InterPro" id="IPR030659">
    <property type="entry name" value="SecY_CS"/>
</dbReference>
<dbReference type="GO" id="GO:0015031">
    <property type="term" value="P:protein transport"/>
    <property type="evidence" value="ECO:0007669"/>
    <property type="project" value="UniProtKB-KW"/>
</dbReference>
<feature type="region of interest" description="Disordered" evidence="11">
    <location>
        <begin position="128"/>
        <end position="180"/>
    </location>
</feature>
<dbReference type="InterPro" id="IPR036908">
    <property type="entry name" value="RlpA-like_sf"/>
</dbReference>
<evidence type="ECO:0000259" key="13">
    <source>
        <dbReference type="Pfam" id="PF10559"/>
    </source>
</evidence>
<gene>
    <name evidence="14" type="primary">SEC61</name>
    <name evidence="14" type="ORF">H4219_004830</name>
</gene>
<dbReference type="GO" id="GO:0005789">
    <property type="term" value="C:endoplasmic reticulum membrane"/>
    <property type="evidence" value="ECO:0007669"/>
    <property type="project" value="UniProtKB-SubCell"/>
</dbReference>
<keyword evidence="15" id="KW-1185">Reference proteome</keyword>
<keyword evidence="9 12" id="KW-0472">Membrane</keyword>
<organism evidence="14 15">
    <name type="scientific">Mycoemilia scoparia</name>
    <dbReference type="NCBI Taxonomy" id="417184"/>
    <lineage>
        <taxon>Eukaryota</taxon>
        <taxon>Fungi</taxon>
        <taxon>Fungi incertae sedis</taxon>
        <taxon>Zoopagomycota</taxon>
        <taxon>Kickxellomycotina</taxon>
        <taxon>Kickxellomycetes</taxon>
        <taxon>Kickxellales</taxon>
        <taxon>Kickxellaceae</taxon>
        <taxon>Mycoemilia</taxon>
    </lineage>
</organism>
<proteinExistence type="inferred from homology"/>
<sequence length="892" mass="98022">MHTSKYIYTLTTFAIIATTTLVLTNLPLKVRAADPDVSVVKYHDFTGEGYRCEDIEDPPYDIGVALYGLEMSDCGMCIEITCGSKSAYGFVMDENGNENTDVSENIFSQLGEIKDGVLEGCKWTKTDSSNCGSSGGGSSGSGGSKDDKKSSKGGNDDDDKSSKKKGGDDEEEEEEEEDCGLTYSLLKKVHEDLFRYYKVANAEEVTIQIPQDMAESLGIVLSKPVHEESIPSDGNKKMVYISFKITCTIRSESVSFFSFRVLNEFTKKGTIFSGANIDSNSGEILTDEEAEKIVGNKVPCQTEEPNNPISQNDQESCIVEIPGQCSDANIVACRSDVDEGTGILAVDRDDCIKPQVDTGSSSSASAAPPSLENLEYCIQTNGHNFRYCNIIKGDGRFRKKIPMRELLERYPKSSVNNRINKMGFRVLTFIKPFMAVIPEIASPDRKVPFRQKMLWTVITLMIFLVLSQIPLYGIMSSDSSDPLYWMRVILASNRGTLMEFGITPIITSGMIMQLLAGAQIIHVDYSLREDRALFSGAQKLFAMLITFGSATVGVMTGTYGDPKSLGAGICLLLIIQLFVAGIIVILLDEMLQKGYGLGSGINLFIATNICEDVIWKSLSPLTVNTGRGPEFEGAIVAFFHLLIARKNKFLGLAEAFTRSNLPNLTNLFATVLVFAVVMYLQGFRVEIPIKSSRFRGHRATFPIKLFYTSNMPIMLQSALTSNVFLISQLLYNRFPDNLLVRIFGVWEPLAGSSQFFPVSGFAYYMSPPRSFIDTLKDPIHFIIYVAYMVTICALLSRTWLDVSGSGPREVAMQLRDQNVVLAGYRSESTYKELKSVIPTAATVGGVIIALLSISADLLGAIGSGTGILLAVTIIYNYFETFAKEQMENGAAF</sequence>
<evidence type="ECO:0000256" key="10">
    <source>
        <dbReference type="RuleBase" id="RU004349"/>
    </source>
</evidence>
<dbReference type="OrthoDB" id="420669at2759"/>
<dbReference type="Proteomes" id="UP001150538">
    <property type="component" value="Unassembled WGS sequence"/>
</dbReference>
<dbReference type="Pfam" id="PF10559">
    <property type="entry name" value="Plug_translocon"/>
    <property type="match status" value="1"/>
</dbReference>
<evidence type="ECO:0000256" key="1">
    <source>
        <dbReference type="ARBA" id="ARBA00004477"/>
    </source>
</evidence>
<feature type="compositionally biased region" description="Acidic residues" evidence="11">
    <location>
        <begin position="168"/>
        <end position="179"/>
    </location>
</feature>
<evidence type="ECO:0000256" key="11">
    <source>
        <dbReference type="SAM" id="MobiDB-lite"/>
    </source>
</evidence>
<dbReference type="AlphaFoldDB" id="A0A9W7ZV31"/>
<keyword evidence="7 12" id="KW-1133">Transmembrane helix</keyword>
<feature type="transmembrane region" description="Helical" evidence="12">
    <location>
        <begin position="835"/>
        <end position="853"/>
    </location>
</feature>
<reference evidence="14" key="1">
    <citation type="submission" date="2022-07" db="EMBL/GenBank/DDBJ databases">
        <title>Phylogenomic reconstructions and comparative analyses of Kickxellomycotina fungi.</title>
        <authorList>
            <person name="Reynolds N.K."/>
            <person name="Stajich J.E."/>
            <person name="Barry K."/>
            <person name="Grigoriev I.V."/>
            <person name="Crous P."/>
            <person name="Smith M.E."/>
        </authorList>
    </citation>
    <scope>NUCLEOTIDE SEQUENCE</scope>
    <source>
        <strain evidence="14">NBRC 100468</strain>
    </source>
</reference>
<keyword evidence="3" id="KW-0813">Transport</keyword>
<dbReference type="NCBIfam" id="TIGR00967">
    <property type="entry name" value="3a0501s007"/>
    <property type="match status" value="1"/>
</dbReference>
<dbReference type="PANTHER" id="PTHR10906">
    <property type="entry name" value="SECY/SEC61-ALPHA FAMILY MEMBER"/>
    <property type="match status" value="1"/>
</dbReference>
<evidence type="ECO:0000256" key="5">
    <source>
        <dbReference type="ARBA" id="ARBA00022824"/>
    </source>
</evidence>
<protein>
    <submittedName>
        <fullName evidence="14">Translocon subunit</fullName>
    </submittedName>
</protein>
<evidence type="ECO:0000313" key="15">
    <source>
        <dbReference type="Proteomes" id="UP001150538"/>
    </source>
</evidence>
<feature type="transmembrane region" description="Helical" evidence="12">
    <location>
        <begin position="495"/>
        <end position="520"/>
    </location>
</feature>
<dbReference type="InterPro" id="IPR019561">
    <property type="entry name" value="Translocon_Sec61/SecY_plug_dom"/>
</dbReference>
<dbReference type="FunFam" id="1.10.3370.10:FF:000002">
    <property type="entry name" value="Transport Sec61 subunit alpha isoform 2"/>
    <property type="match status" value="1"/>
</dbReference>
<feature type="transmembrane region" description="Helical" evidence="12">
    <location>
        <begin position="778"/>
        <end position="800"/>
    </location>
</feature>
<comment type="caution">
    <text evidence="14">The sequence shown here is derived from an EMBL/GenBank/DDBJ whole genome shotgun (WGS) entry which is preliminary data.</text>
</comment>
<keyword evidence="6" id="KW-0653">Protein transport</keyword>
<feature type="transmembrane region" description="Helical" evidence="12">
    <location>
        <begin position="565"/>
        <end position="587"/>
    </location>
</feature>
<feature type="domain" description="Translocon Sec61/SecY plug" evidence="13">
    <location>
        <begin position="462"/>
        <end position="495"/>
    </location>
</feature>
<evidence type="ECO:0000256" key="6">
    <source>
        <dbReference type="ARBA" id="ARBA00022927"/>
    </source>
</evidence>
<evidence type="ECO:0000256" key="9">
    <source>
        <dbReference type="ARBA" id="ARBA00023136"/>
    </source>
</evidence>
<name>A0A9W7ZV31_9FUNG</name>
<feature type="transmembrane region" description="Helical" evidence="12">
    <location>
        <begin position="743"/>
        <end position="766"/>
    </location>
</feature>
<evidence type="ECO:0000256" key="4">
    <source>
        <dbReference type="ARBA" id="ARBA00022692"/>
    </source>
</evidence>
<dbReference type="Gene3D" id="1.10.3370.10">
    <property type="entry name" value="SecY subunit domain"/>
    <property type="match status" value="1"/>
</dbReference>
<evidence type="ECO:0000256" key="8">
    <source>
        <dbReference type="ARBA" id="ARBA00023010"/>
    </source>
</evidence>
<dbReference type="NCBIfam" id="NF006341">
    <property type="entry name" value="PRK08568.1-5"/>
    <property type="match status" value="1"/>
</dbReference>
<dbReference type="SUPFAM" id="SSF103491">
    <property type="entry name" value="Preprotein translocase SecY subunit"/>
    <property type="match status" value="1"/>
</dbReference>
<evidence type="ECO:0000313" key="14">
    <source>
        <dbReference type="EMBL" id="KAJ1914364.1"/>
    </source>
</evidence>
<dbReference type="Pfam" id="PF00344">
    <property type="entry name" value="SecY"/>
    <property type="match status" value="1"/>
</dbReference>
<keyword evidence="5" id="KW-0256">Endoplasmic reticulum</keyword>
<dbReference type="SUPFAM" id="SSF50685">
    <property type="entry name" value="Barwin-like endoglucanases"/>
    <property type="match status" value="1"/>
</dbReference>
<feature type="transmembrane region" description="Helical" evidence="12">
    <location>
        <begin position="540"/>
        <end position="559"/>
    </location>
</feature>
<dbReference type="EMBL" id="JANBPU010000202">
    <property type="protein sequence ID" value="KAJ1914364.1"/>
    <property type="molecule type" value="Genomic_DNA"/>
</dbReference>
<feature type="compositionally biased region" description="Gly residues" evidence="11">
    <location>
        <begin position="133"/>
        <end position="143"/>
    </location>
</feature>
<evidence type="ECO:0000256" key="3">
    <source>
        <dbReference type="ARBA" id="ARBA00022448"/>
    </source>
</evidence>
<keyword evidence="4 12" id="KW-0812">Transmembrane</keyword>
<feature type="transmembrane region" description="Helical" evidence="12">
    <location>
        <begin position="859"/>
        <end position="878"/>
    </location>
</feature>
<comment type="subcellular location">
    <subcellularLocation>
        <location evidence="1">Endoplasmic reticulum membrane</location>
        <topology evidence="1">Multi-pass membrane protein</topology>
    </subcellularLocation>
</comment>
<evidence type="ECO:0000256" key="12">
    <source>
        <dbReference type="SAM" id="Phobius"/>
    </source>
</evidence>
<accession>A0A9W7ZV31</accession>
<dbReference type="InterPro" id="IPR002208">
    <property type="entry name" value="SecY/SEC61-alpha"/>
</dbReference>